<evidence type="ECO:0000313" key="2">
    <source>
        <dbReference type="EMBL" id="KAK7478974.1"/>
    </source>
</evidence>
<comment type="caution">
    <text evidence="2">The sequence shown here is derived from an EMBL/GenBank/DDBJ whole genome shotgun (WGS) entry which is preliminary data.</text>
</comment>
<protein>
    <submittedName>
        <fullName evidence="2">Uncharacterized protein</fullName>
    </submittedName>
</protein>
<organism evidence="2 3">
    <name type="scientific">Batillaria attramentaria</name>
    <dbReference type="NCBI Taxonomy" id="370345"/>
    <lineage>
        <taxon>Eukaryota</taxon>
        <taxon>Metazoa</taxon>
        <taxon>Spiralia</taxon>
        <taxon>Lophotrochozoa</taxon>
        <taxon>Mollusca</taxon>
        <taxon>Gastropoda</taxon>
        <taxon>Caenogastropoda</taxon>
        <taxon>Sorbeoconcha</taxon>
        <taxon>Cerithioidea</taxon>
        <taxon>Batillariidae</taxon>
        <taxon>Batillaria</taxon>
    </lineage>
</organism>
<proteinExistence type="predicted"/>
<name>A0ABD0JW56_9CAEN</name>
<dbReference type="AlphaFoldDB" id="A0ABD0JW56"/>
<reference evidence="2 3" key="1">
    <citation type="journal article" date="2023" name="Sci. Data">
        <title>Genome assembly of the Korean intertidal mud-creeper Batillaria attramentaria.</title>
        <authorList>
            <person name="Patra A.K."/>
            <person name="Ho P.T."/>
            <person name="Jun S."/>
            <person name="Lee S.J."/>
            <person name="Kim Y."/>
            <person name="Won Y.J."/>
        </authorList>
    </citation>
    <scope>NUCLEOTIDE SEQUENCE [LARGE SCALE GENOMIC DNA]</scope>
    <source>
        <strain evidence="2">Wonlab-2016</strain>
    </source>
</reference>
<accession>A0ABD0JW56</accession>
<evidence type="ECO:0000256" key="1">
    <source>
        <dbReference type="SAM" id="MobiDB-lite"/>
    </source>
</evidence>
<dbReference type="EMBL" id="JACVVK020000313">
    <property type="protein sequence ID" value="KAK7478974.1"/>
    <property type="molecule type" value="Genomic_DNA"/>
</dbReference>
<sequence>MLTQHAENAKKETLNLQTRQKAGVPAGSAKLAERTGKPGTDLFMNEDENLYTCMLPVVNGWATLERGAQSSTCARGHKRGVCRRVADDSDNTLALHIRATTTNKSNNK</sequence>
<gene>
    <name evidence="2" type="ORF">BaRGS_00029735</name>
</gene>
<dbReference type="Proteomes" id="UP001519460">
    <property type="component" value="Unassembled WGS sequence"/>
</dbReference>
<feature type="region of interest" description="Disordered" evidence="1">
    <location>
        <begin position="1"/>
        <end position="41"/>
    </location>
</feature>
<evidence type="ECO:0000313" key="3">
    <source>
        <dbReference type="Proteomes" id="UP001519460"/>
    </source>
</evidence>
<keyword evidence="3" id="KW-1185">Reference proteome</keyword>